<sequence>MRPQLSDNAIHELGQRFDIQVREEAAYILWYIWRDMEKQYSSLQACLETLAVDDELYSALVSCQAIGAYGRIREWTTRKKSDKTDDCKVEQGVAAFLAEIQPSMDKLVRGDISLPTWVPICDSTHAEHLASLKIPALKGKPNLLLHDLGRFTAEDVLSRRLQNIFMPNNHTFLVNTSGSGKTRLLLEGLCQNWGFYFTSLVDSSLLGSSDVQNSIQTHVPDTPKFRTHLPPAGSPAYDTALRTNREIASRAFRQIFLARLLIFNLFSETMCAHIAPQHDTQVYKWRWLLLQLRPSVAHPQFWDIFDSLSCKLASASDSFINNTTKELLTKVRALCSHVDSDSDAQQIPLFCVLDEAQHAATQHSSSFRSDHNGTHRPILREIVKAWEGQSFGQGVFMVVAGTGISKDVVDQAMASAIMKDSRYRWCSDTGAFDDPSIQQRYLKKYLPKSLLESPTGVRLLERTWYWLHGRYRFTAGYLSELILNGLRRPHGLLTAYIQHFTNFQVTDASSFVEEEAPDPLPVFSQYKLEFAKLKKNSEMLSTIQQLTTHYLMRAVLPVNLGKDEVTFVEYGFARFVDSDTKRVCVDEPLVLLAATHWINTQYRKSYKYFAKQIHLHTPDSNGFENYVAFCIDMLFSQPRRVNEVFTFNGVPPEWTNLQAELVSVHRTDLTCETSTARHYLFSGPSVTLGTNAKSPEEALKWLALRSQAPICFPHIAMGPDLLFVLKLADGSLIWVALQAKYSVGKNGMLSRHFLRRAMRSVTPSMFFTDKDGNPHSPSSHPNLISDTHELLSGLPGRRSDAGKFGLLRVVASFPADTNLKRCLDEDPDTTDTGSGKHPLATLNMSLIKSITKRLSPIDFLQGLQDPLQTSEKRKRISEGSKRRTKKIKLN</sequence>
<dbReference type="AlphaFoldDB" id="A0A8H5AZH8"/>
<reference evidence="2 3" key="1">
    <citation type="journal article" date="2020" name="ISME J.">
        <title>Uncovering the hidden diversity of litter-decomposition mechanisms in mushroom-forming fungi.</title>
        <authorList>
            <person name="Floudas D."/>
            <person name="Bentzer J."/>
            <person name="Ahren D."/>
            <person name="Johansson T."/>
            <person name="Persson P."/>
            <person name="Tunlid A."/>
        </authorList>
    </citation>
    <scope>NUCLEOTIDE SEQUENCE [LARGE SCALE GENOMIC DNA]</scope>
    <source>
        <strain evidence="2 3">CBS 101986</strain>
    </source>
</reference>
<name>A0A8H5AZH8_9AGAR</name>
<proteinExistence type="predicted"/>
<keyword evidence="3" id="KW-1185">Reference proteome</keyword>
<dbReference type="EMBL" id="JAACJJ010000046">
    <property type="protein sequence ID" value="KAF5313845.1"/>
    <property type="molecule type" value="Genomic_DNA"/>
</dbReference>
<comment type="caution">
    <text evidence="2">The sequence shown here is derived from an EMBL/GenBank/DDBJ whole genome shotgun (WGS) entry which is preliminary data.</text>
</comment>
<evidence type="ECO:0000313" key="2">
    <source>
        <dbReference type="EMBL" id="KAF5313845.1"/>
    </source>
</evidence>
<organism evidence="2 3">
    <name type="scientific">Psilocybe cf. subviscida</name>
    <dbReference type="NCBI Taxonomy" id="2480587"/>
    <lineage>
        <taxon>Eukaryota</taxon>
        <taxon>Fungi</taxon>
        <taxon>Dikarya</taxon>
        <taxon>Basidiomycota</taxon>
        <taxon>Agaricomycotina</taxon>
        <taxon>Agaricomycetes</taxon>
        <taxon>Agaricomycetidae</taxon>
        <taxon>Agaricales</taxon>
        <taxon>Agaricineae</taxon>
        <taxon>Strophariaceae</taxon>
        <taxon>Psilocybe</taxon>
    </lineage>
</organism>
<protein>
    <submittedName>
        <fullName evidence="2">Uncharacterized protein</fullName>
    </submittedName>
</protein>
<gene>
    <name evidence="2" type="ORF">D9619_013074</name>
</gene>
<evidence type="ECO:0000256" key="1">
    <source>
        <dbReference type="SAM" id="MobiDB-lite"/>
    </source>
</evidence>
<feature type="region of interest" description="Disordered" evidence="1">
    <location>
        <begin position="870"/>
        <end position="890"/>
    </location>
</feature>
<dbReference type="Proteomes" id="UP000567179">
    <property type="component" value="Unassembled WGS sequence"/>
</dbReference>
<accession>A0A8H5AZH8</accession>
<dbReference type="OrthoDB" id="2393824at2759"/>
<evidence type="ECO:0000313" key="3">
    <source>
        <dbReference type="Proteomes" id="UP000567179"/>
    </source>
</evidence>